<dbReference type="SUPFAM" id="SSF52799">
    <property type="entry name" value="(Phosphotyrosine protein) phosphatases II"/>
    <property type="match status" value="1"/>
</dbReference>
<dbReference type="EMBL" id="JH992990">
    <property type="protein sequence ID" value="EKX47378.1"/>
    <property type="molecule type" value="Genomic_DNA"/>
</dbReference>
<dbReference type="Proteomes" id="UP000011087">
    <property type="component" value="Unassembled WGS sequence"/>
</dbReference>
<dbReference type="GO" id="GO:0017017">
    <property type="term" value="F:MAP kinase tyrosine/serine/threonine phosphatase activity"/>
    <property type="evidence" value="ECO:0007669"/>
    <property type="project" value="InterPro"/>
</dbReference>
<protein>
    <submittedName>
        <fullName evidence="6 7">Uncharacterized protein</fullName>
    </submittedName>
</protein>
<dbReference type="EnsemblProtists" id="EKX47378">
    <property type="protein sequence ID" value="EKX47378"/>
    <property type="gene ID" value="GUITHDRAFT_86369"/>
</dbReference>
<keyword evidence="2" id="KW-0378">Hydrolase</keyword>
<feature type="domain" description="Tyrosine-protein phosphatase" evidence="4">
    <location>
        <begin position="4"/>
        <end position="145"/>
    </location>
</feature>
<dbReference type="RefSeq" id="XP_005834358.1">
    <property type="nucleotide sequence ID" value="XM_005834301.1"/>
</dbReference>
<organism evidence="6">
    <name type="scientific">Guillardia theta (strain CCMP2712)</name>
    <name type="common">Cryptophyte</name>
    <dbReference type="NCBI Taxonomy" id="905079"/>
    <lineage>
        <taxon>Eukaryota</taxon>
        <taxon>Cryptophyceae</taxon>
        <taxon>Pyrenomonadales</taxon>
        <taxon>Geminigeraceae</taxon>
        <taxon>Guillardia</taxon>
    </lineage>
</organism>
<dbReference type="InterPro" id="IPR020422">
    <property type="entry name" value="TYR_PHOSPHATASE_DUAL_dom"/>
</dbReference>
<evidence type="ECO:0000259" key="5">
    <source>
        <dbReference type="PROSITE" id="PS50056"/>
    </source>
</evidence>
<evidence type="ECO:0000313" key="7">
    <source>
        <dbReference type="EnsemblProtists" id="EKX47378"/>
    </source>
</evidence>
<dbReference type="GO" id="GO:0005737">
    <property type="term" value="C:cytoplasm"/>
    <property type="evidence" value="ECO:0007669"/>
    <property type="project" value="TreeGrafter"/>
</dbReference>
<dbReference type="InterPro" id="IPR020420">
    <property type="entry name" value="Atypical_DUSP_subfamB"/>
</dbReference>
<proteinExistence type="inferred from homology"/>
<dbReference type="GO" id="GO:0043409">
    <property type="term" value="P:negative regulation of MAPK cascade"/>
    <property type="evidence" value="ECO:0007669"/>
    <property type="project" value="TreeGrafter"/>
</dbReference>
<reference evidence="6 8" key="1">
    <citation type="journal article" date="2012" name="Nature">
        <title>Algal genomes reveal evolutionary mosaicism and the fate of nucleomorphs.</title>
        <authorList>
            <consortium name="DOE Joint Genome Institute"/>
            <person name="Curtis B.A."/>
            <person name="Tanifuji G."/>
            <person name="Burki F."/>
            <person name="Gruber A."/>
            <person name="Irimia M."/>
            <person name="Maruyama S."/>
            <person name="Arias M.C."/>
            <person name="Ball S.G."/>
            <person name="Gile G.H."/>
            <person name="Hirakawa Y."/>
            <person name="Hopkins J.F."/>
            <person name="Kuo A."/>
            <person name="Rensing S.A."/>
            <person name="Schmutz J."/>
            <person name="Symeonidi A."/>
            <person name="Elias M."/>
            <person name="Eveleigh R.J."/>
            <person name="Herman E.K."/>
            <person name="Klute M.J."/>
            <person name="Nakayama T."/>
            <person name="Obornik M."/>
            <person name="Reyes-Prieto A."/>
            <person name="Armbrust E.V."/>
            <person name="Aves S.J."/>
            <person name="Beiko R.G."/>
            <person name="Coutinho P."/>
            <person name="Dacks J.B."/>
            <person name="Durnford D.G."/>
            <person name="Fast N.M."/>
            <person name="Green B.R."/>
            <person name="Grisdale C.J."/>
            <person name="Hempel F."/>
            <person name="Henrissat B."/>
            <person name="Hoppner M.P."/>
            <person name="Ishida K."/>
            <person name="Kim E."/>
            <person name="Koreny L."/>
            <person name="Kroth P.G."/>
            <person name="Liu Y."/>
            <person name="Malik S.B."/>
            <person name="Maier U.G."/>
            <person name="McRose D."/>
            <person name="Mock T."/>
            <person name="Neilson J.A."/>
            <person name="Onodera N.T."/>
            <person name="Poole A.M."/>
            <person name="Pritham E.J."/>
            <person name="Richards T.A."/>
            <person name="Rocap G."/>
            <person name="Roy S.W."/>
            <person name="Sarai C."/>
            <person name="Schaack S."/>
            <person name="Shirato S."/>
            <person name="Slamovits C.H."/>
            <person name="Spencer D.F."/>
            <person name="Suzuki S."/>
            <person name="Worden A.Z."/>
            <person name="Zauner S."/>
            <person name="Barry K."/>
            <person name="Bell C."/>
            <person name="Bharti A.K."/>
            <person name="Crow J.A."/>
            <person name="Grimwood J."/>
            <person name="Kramer R."/>
            <person name="Lindquist E."/>
            <person name="Lucas S."/>
            <person name="Salamov A."/>
            <person name="McFadden G.I."/>
            <person name="Lane C.E."/>
            <person name="Keeling P.J."/>
            <person name="Gray M.W."/>
            <person name="Grigoriev I.V."/>
            <person name="Archibald J.M."/>
        </authorList>
    </citation>
    <scope>NUCLEOTIDE SEQUENCE</scope>
    <source>
        <strain evidence="6 8">CCMP2712</strain>
    </source>
</reference>
<evidence type="ECO:0000256" key="2">
    <source>
        <dbReference type="ARBA" id="ARBA00022801"/>
    </source>
</evidence>
<evidence type="ECO:0000313" key="6">
    <source>
        <dbReference type="EMBL" id="EKX47378.1"/>
    </source>
</evidence>
<dbReference type="PANTHER" id="PTHR10159:SF519">
    <property type="entry name" value="DUAL SPECIFICITY PROTEIN PHOSPHATASE MPK3"/>
    <property type="match status" value="1"/>
</dbReference>
<dbReference type="PANTHER" id="PTHR10159">
    <property type="entry name" value="DUAL SPECIFICITY PROTEIN PHOSPHATASE"/>
    <property type="match status" value="1"/>
</dbReference>
<gene>
    <name evidence="6" type="ORF">GUITHDRAFT_86369</name>
</gene>
<evidence type="ECO:0000256" key="3">
    <source>
        <dbReference type="ARBA" id="ARBA00022912"/>
    </source>
</evidence>
<dbReference type="PROSITE" id="PS50054">
    <property type="entry name" value="TYR_PHOSPHATASE_DUAL"/>
    <property type="match status" value="1"/>
</dbReference>
<name>L1JFU3_GUITC</name>
<dbReference type="PRINTS" id="PR01910">
    <property type="entry name" value="ADSPHPHTASEB"/>
</dbReference>
<evidence type="ECO:0000256" key="1">
    <source>
        <dbReference type="ARBA" id="ARBA00008601"/>
    </source>
</evidence>
<dbReference type="eggNOG" id="KOG1718">
    <property type="taxonomic scope" value="Eukaryota"/>
</dbReference>
<dbReference type="InterPro" id="IPR000340">
    <property type="entry name" value="Dual-sp_phosphatase_cat-dom"/>
</dbReference>
<dbReference type="OrthoDB" id="285418at2759"/>
<sequence>MEHLLIKITDTLFIGTYETAKQRELLRENGIDCILNVAAECENFFETEFNYTRMPFEDRENEYIRRGFDDASEIIFKYSVLGFTIMIHCTANRSRSSTVCIAYLMKKKGYSLRRAWETLKNLDINLSWNRNFFLQLVQYELEIYGSNSLVAEDFDLLRLQR</sequence>
<reference evidence="7" key="3">
    <citation type="submission" date="2016-03" db="UniProtKB">
        <authorList>
            <consortium name="EnsemblProtists"/>
        </authorList>
    </citation>
    <scope>IDENTIFICATION</scope>
</reference>
<comment type="similarity">
    <text evidence="1">Belongs to the protein-tyrosine phosphatase family. Non-receptor class dual specificity subfamily.</text>
</comment>
<dbReference type="PaxDb" id="55529-EKX47378"/>
<reference evidence="8" key="2">
    <citation type="submission" date="2012-11" db="EMBL/GenBank/DDBJ databases">
        <authorList>
            <person name="Kuo A."/>
            <person name="Curtis B.A."/>
            <person name="Tanifuji G."/>
            <person name="Burki F."/>
            <person name="Gruber A."/>
            <person name="Irimia M."/>
            <person name="Maruyama S."/>
            <person name="Arias M.C."/>
            <person name="Ball S.G."/>
            <person name="Gile G.H."/>
            <person name="Hirakawa Y."/>
            <person name="Hopkins J.F."/>
            <person name="Rensing S.A."/>
            <person name="Schmutz J."/>
            <person name="Symeonidi A."/>
            <person name="Elias M."/>
            <person name="Eveleigh R.J."/>
            <person name="Herman E.K."/>
            <person name="Klute M.J."/>
            <person name="Nakayama T."/>
            <person name="Obornik M."/>
            <person name="Reyes-Prieto A."/>
            <person name="Armbrust E.V."/>
            <person name="Aves S.J."/>
            <person name="Beiko R.G."/>
            <person name="Coutinho P."/>
            <person name="Dacks J.B."/>
            <person name="Durnford D.G."/>
            <person name="Fast N.M."/>
            <person name="Green B.R."/>
            <person name="Grisdale C."/>
            <person name="Hempe F."/>
            <person name="Henrissat B."/>
            <person name="Hoppner M.P."/>
            <person name="Ishida K.-I."/>
            <person name="Kim E."/>
            <person name="Koreny L."/>
            <person name="Kroth P.G."/>
            <person name="Liu Y."/>
            <person name="Malik S.-B."/>
            <person name="Maier U.G."/>
            <person name="McRose D."/>
            <person name="Mock T."/>
            <person name="Neilson J.A."/>
            <person name="Onodera N.T."/>
            <person name="Poole A.M."/>
            <person name="Pritham E.J."/>
            <person name="Richards T.A."/>
            <person name="Rocap G."/>
            <person name="Roy S.W."/>
            <person name="Sarai C."/>
            <person name="Schaack S."/>
            <person name="Shirato S."/>
            <person name="Slamovits C.H."/>
            <person name="Spencer D.F."/>
            <person name="Suzuki S."/>
            <person name="Worden A.Z."/>
            <person name="Zauner S."/>
            <person name="Barry K."/>
            <person name="Bell C."/>
            <person name="Bharti A.K."/>
            <person name="Crow J.A."/>
            <person name="Grimwood J."/>
            <person name="Kramer R."/>
            <person name="Lindquist E."/>
            <person name="Lucas S."/>
            <person name="Salamov A."/>
            <person name="McFadden G.I."/>
            <person name="Lane C.E."/>
            <person name="Keeling P.J."/>
            <person name="Gray M.W."/>
            <person name="Grigoriev I.V."/>
            <person name="Archibald J.M."/>
        </authorList>
    </citation>
    <scope>NUCLEOTIDE SEQUENCE</scope>
    <source>
        <strain evidence="8">CCMP2712</strain>
    </source>
</reference>
<dbReference type="Pfam" id="PF00782">
    <property type="entry name" value="DSPc"/>
    <property type="match status" value="1"/>
</dbReference>
<dbReference type="AlphaFoldDB" id="L1JFU3"/>
<dbReference type="SMART" id="SM00195">
    <property type="entry name" value="DSPc"/>
    <property type="match status" value="1"/>
</dbReference>
<dbReference type="Gene3D" id="3.90.190.10">
    <property type="entry name" value="Protein tyrosine phosphatase superfamily"/>
    <property type="match status" value="1"/>
</dbReference>
<dbReference type="HOGENOM" id="CLU_027074_3_3_1"/>
<dbReference type="STRING" id="905079.L1JFU3"/>
<dbReference type="OMA" id="ICPLRDN"/>
<accession>L1JFU3</accession>
<dbReference type="InterPro" id="IPR000387">
    <property type="entry name" value="Tyr_Pase_dom"/>
</dbReference>
<dbReference type="KEGG" id="gtt:GUITHDRAFT_86369"/>
<keyword evidence="3" id="KW-0904">Protein phosphatase</keyword>
<dbReference type="GeneID" id="17304018"/>
<evidence type="ECO:0000313" key="8">
    <source>
        <dbReference type="Proteomes" id="UP000011087"/>
    </source>
</evidence>
<dbReference type="PROSITE" id="PS50056">
    <property type="entry name" value="TYR_PHOSPHATASE_2"/>
    <property type="match status" value="1"/>
</dbReference>
<evidence type="ECO:0000259" key="4">
    <source>
        <dbReference type="PROSITE" id="PS50054"/>
    </source>
</evidence>
<dbReference type="InterPro" id="IPR029021">
    <property type="entry name" value="Prot-tyrosine_phosphatase-like"/>
</dbReference>
<feature type="domain" description="Tyrosine specific protein phosphatases" evidence="5">
    <location>
        <begin position="66"/>
        <end position="121"/>
    </location>
</feature>
<keyword evidence="8" id="KW-1185">Reference proteome</keyword>